<gene>
    <name evidence="2" type="ORF">H0A36_05975</name>
</gene>
<dbReference type="PANTHER" id="PTHR35271">
    <property type="entry name" value="ABC TRANSPORTER, SUBSTRATE-BINDING LIPOPROTEIN-RELATED"/>
    <property type="match status" value="1"/>
</dbReference>
<dbReference type="RefSeq" id="WP_180567576.1">
    <property type="nucleotide sequence ID" value="NZ_JACCKB010000005.1"/>
</dbReference>
<evidence type="ECO:0000256" key="1">
    <source>
        <dbReference type="SAM" id="Phobius"/>
    </source>
</evidence>
<dbReference type="Gene3D" id="3.40.50.2300">
    <property type="match status" value="2"/>
</dbReference>
<dbReference type="InterPro" id="IPR007487">
    <property type="entry name" value="ABC_transpt-TYRBP-like"/>
</dbReference>
<keyword evidence="3" id="KW-1185">Reference proteome</keyword>
<dbReference type="AlphaFoldDB" id="A0A853I260"/>
<evidence type="ECO:0008006" key="4">
    <source>
        <dbReference type="Google" id="ProtNLM"/>
    </source>
</evidence>
<feature type="transmembrane region" description="Helical" evidence="1">
    <location>
        <begin position="6"/>
        <end position="27"/>
    </location>
</feature>
<keyword evidence="1" id="KW-1133">Transmembrane helix</keyword>
<name>A0A853I260_9GAMM</name>
<dbReference type="Pfam" id="PF04392">
    <property type="entry name" value="ABC_sub_bind"/>
    <property type="match status" value="1"/>
</dbReference>
<keyword evidence="1" id="KW-0472">Membrane</keyword>
<reference evidence="2 3" key="1">
    <citation type="submission" date="2020-07" db="EMBL/GenBank/DDBJ databases">
        <title>Endozoicomonas sp. nov., isolated from sediment.</title>
        <authorList>
            <person name="Gu T."/>
        </authorList>
    </citation>
    <scope>NUCLEOTIDE SEQUENCE [LARGE SCALE GENOMIC DNA]</scope>
    <source>
        <strain evidence="2 3">SM1973</strain>
    </source>
</reference>
<dbReference type="Proteomes" id="UP000569732">
    <property type="component" value="Unassembled WGS sequence"/>
</dbReference>
<dbReference type="EMBL" id="JACCKB010000005">
    <property type="protein sequence ID" value="NYZ65552.1"/>
    <property type="molecule type" value="Genomic_DNA"/>
</dbReference>
<organism evidence="2 3">
    <name type="scientific">Spartinivicinus marinus</name>
    <dbReference type="NCBI Taxonomy" id="2994442"/>
    <lineage>
        <taxon>Bacteria</taxon>
        <taxon>Pseudomonadati</taxon>
        <taxon>Pseudomonadota</taxon>
        <taxon>Gammaproteobacteria</taxon>
        <taxon>Oceanospirillales</taxon>
        <taxon>Zooshikellaceae</taxon>
        <taxon>Spartinivicinus</taxon>
    </lineage>
</organism>
<dbReference type="PANTHER" id="PTHR35271:SF1">
    <property type="entry name" value="ABC TRANSPORTER, SUBSTRATE-BINDING LIPOPROTEIN"/>
    <property type="match status" value="1"/>
</dbReference>
<comment type="caution">
    <text evidence="2">The sequence shown here is derived from an EMBL/GenBank/DDBJ whole genome shotgun (WGS) entry which is preliminary data.</text>
</comment>
<protein>
    <recommendedName>
        <fullName evidence="4">ABC transporter substrate-binding protein</fullName>
    </recommendedName>
</protein>
<accession>A0A853I260</accession>
<sequence length="325" mass="37200">MKNIKVSFVIIPVIVLLIISIGLAVWVGGKKRCFYVASYHKGYPWQDGLTAAVEKNLAGYCRLKSFYLDTIRQSSELNKQTMAHQAWAIIQDWQPHIIIASDDNASKYLVKPYLKDSQTPVVFCGVNFSAEKYGYPYPNVTGMVEFEPIRPMLVQLKKIRPSIKQGMMIAAHRITNEKLHKHLVELASEFGVTFDIRWVNNFQQFTTVFADSQKYDFIYVPNNHDINNWDDSLAREFIQAANITTITVSTARWMQPFVMLSFFHLPEEQGRYAANTALKIMAGASPADITIATNKDWRVATNQALLDKIQLKLPDNFKHFIEVEK</sequence>
<proteinExistence type="predicted"/>
<evidence type="ECO:0000313" key="2">
    <source>
        <dbReference type="EMBL" id="NYZ65552.1"/>
    </source>
</evidence>
<keyword evidence="1" id="KW-0812">Transmembrane</keyword>
<evidence type="ECO:0000313" key="3">
    <source>
        <dbReference type="Proteomes" id="UP000569732"/>
    </source>
</evidence>